<feature type="transmembrane region" description="Helical" evidence="1">
    <location>
        <begin position="6"/>
        <end position="24"/>
    </location>
</feature>
<gene>
    <name evidence="2" type="ORF">DXB99_06270</name>
</gene>
<reference evidence="2 3" key="1">
    <citation type="submission" date="2018-08" db="EMBL/GenBank/DDBJ databases">
        <title>A genome reference for cultivated species of the human gut microbiota.</title>
        <authorList>
            <person name="Zou Y."/>
            <person name="Xue W."/>
            <person name="Luo G."/>
        </authorList>
    </citation>
    <scope>NUCLEOTIDE SEQUENCE [LARGE SCALE GENOMIC DNA]</scope>
    <source>
        <strain evidence="2 3">OM07-13</strain>
    </source>
</reference>
<keyword evidence="1" id="KW-0812">Transmembrane</keyword>
<name>A0A3E4YBV7_9FIRM</name>
<dbReference type="Proteomes" id="UP000260758">
    <property type="component" value="Unassembled WGS sequence"/>
</dbReference>
<accession>A0A3E4YBV7</accession>
<protein>
    <submittedName>
        <fullName evidence="2">Uncharacterized protein</fullName>
    </submittedName>
</protein>
<keyword evidence="1" id="KW-0472">Membrane</keyword>
<organism evidence="2 3">
    <name type="scientific">Agathobacter rectalis</name>
    <dbReference type="NCBI Taxonomy" id="39491"/>
    <lineage>
        <taxon>Bacteria</taxon>
        <taxon>Bacillati</taxon>
        <taxon>Bacillota</taxon>
        <taxon>Clostridia</taxon>
        <taxon>Lachnospirales</taxon>
        <taxon>Lachnospiraceae</taxon>
        <taxon>Agathobacter</taxon>
    </lineage>
</organism>
<evidence type="ECO:0000313" key="2">
    <source>
        <dbReference type="EMBL" id="RGM72140.1"/>
    </source>
</evidence>
<evidence type="ECO:0000313" key="3">
    <source>
        <dbReference type="Proteomes" id="UP000260758"/>
    </source>
</evidence>
<sequence>MSPLTIKIFILAAGVIIIATGFTLNHFCIGNKDVRYIVTTIGVGITIFVLVQLSTDIGTALFGIEGVNTRTPKPNP</sequence>
<keyword evidence="1" id="KW-1133">Transmembrane helix</keyword>
<feature type="transmembrane region" description="Helical" evidence="1">
    <location>
        <begin position="36"/>
        <end position="53"/>
    </location>
</feature>
<dbReference type="AlphaFoldDB" id="A0A3E4YBV7"/>
<comment type="caution">
    <text evidence="2">The sequence shown here is derived from an EMBL/GenBank/DDBJ whole genome shotgun (WGS) entry which is preliminary data.</text>
</comment>
<dbReference type="RefSeq" id="WP_117718649.1">
    <property type="nucleotide sequence ID" value="NZ_QSTP01000005.1"/>
</dbReference>
<proteinExistence type="predicted"/>
<dbReference type="EMBL" id="QSTP01000005">
    <property type="protein sequence ID" value="RGM72140.1"/>
    <property type="molecule type" value="Genomic_DNA"/>
</dbReference>
<evidence type="ECO:0000256" key="1">
    <source>
        <dbReference type="SAM" id="Phobius"/>
    </source>
</evidence>